<organism evidence="1 2">
    <name type="scientific">Mitosporidium daphniae</name>
    <dbReference type="NCBI Taxonomy" id="1485682"/>
    <lineage>
        <taxon>Eukaryota</taxon>
        <taxon>Fungi</taxon>
        <taxon>Fungi incertae sedis</taxon>
        <taxon>Microsporidia</taxon>
        <taxon>Mitosporidium</taxon>
    </lineage>
</organism>
<evidence type="ECO:0000313" key="1">
    <source>
        <dbReference type="EMBL" id="KGG49986.1"/>
    </source>
</evidence>
<proteinExistence type="predicted"/>
<dbReference type="HOGENOM" id="CLU_323671_0_0_1"/>
<evidence type="ECO:0000313" key="2">
    <source>
        <dbReference type="Proteomes" id="UP000029725"/>
    </source>
</evidence>
<dbReference type="VEuPathDB" id="MicrosporidiaDB:DI09_97p90"/>
<dbReference type="GeneID" id="25261136"/>
<dbReference type="Proteomes" id="UP000029725">
    <property type="component" value="Unassembled WGS sequence"/>
</dbReference>
<dbReference type="EMBL" id="JMKJ01000609">
    <property type="protein sequence ID" value="KGG49986.1"/>
    <property type="molecule type" value="Genomic_DNA"/>
</dbReference>
<comment type="caution">
    <text evidence="1">The sequence shown here is derived from an EMBL/GenBank/DDBJ whole genome shotgun (WGS) entry which is preliminary data.</text>
</comment>
<gene>
    <name evidence="1" type="ORF">DI09_97p90</name>
</gene>
<dbReference type="RefSeq" id="XP_013236422.1">
    <property type="nucleotide sequence ID" value="XM_013380968.1"/>
</dbReference>
<protein>
    <submittedName>
        <fullName evidence="1">Uncharacterized protein</fullName>
    </submittedName>
</protein>
<sequence length="893" mass="102199">MIAMFDEDVSLFLLKNSTYFLDPSINQLTKVQTPRLFEDPIDFDSESEIKEYAVKLELFKSVNGLNALWKTLLQKHALKPLVSFVSNLILILAIKSLKFEEIQLLLNADGNPEPLMLPTHYEHSENFVVFKQWMDEYNLMERFDIRRFSFLVFDVLFSKFFSIGEKRSILIPYIHILKDFLLLNGPPKCEQPTRRMFRLILGCLTNNNILSPQTNGISGAPYLSIAGIISGNSTMVTAQNRYSFIYQNLFEPNGDFDKGGLIDGRSIALLCKWIVENFIHDPRTLSASLEQVYYLYMRSVERSHVNQPHLVDHAELSFLLFLCKTFVNQKYFSEAYHVLRLSIPKISSIFDRHLSKNSCSPLIKEYLDIMTRVILILSTIFDNVSREGLLRVSHSHVNNSNRSPPNKNTAPGPRLFSFERFDPNIPMRGSTFLSLLFSDMNDFSTMLFKLESLHPGVYACISGVEDLLCAKMRLYIAIFPSLLNFSYNCALSFLTSLKDEEHFFTKIKTSNIDLPYRPTVHSLNFILGIASLPKSIGSANMKDLVFTHIFKETNPPSISNCSSSRPHVYRLFDVINSLLSPRSSFSKKVVASLLEYQIMPNLYTICYFCRGSFALLINSWISNKDLEQSTSYVTSFICRLIERPEILGYMAPDYPLNTFTLPIEYEVVEFPFLSLASQFLFLFRGHSFYAKALNIYCSILGRALTCPLPWDEHYDFRYNFVVLYYSFLSQWEVLPNNTPIATLVPLIWSKITEFVSQSATPIFPVCPEIFSHKDANYQADGCENRIIEQVSKSISEYIKTVSISDVRSWIFELQVGGVTTVGEMRNIPKSAMLASFANVPPEACYLILNFCVKPTSSVEQIPFNTSKKLYAHYCPVLNTKSGRYILTSQFAST</sequence>
<dbReference type="AlphaFoldDB" id="A0A098VQJ3"/>
<keyword evidence="2" id="KW-1185">Reference proteome</keyword>
<reference evidence="1 2" key="1">
    <citation type="submission" date="2014-04" db="EMBL/GenBank/DDBJ databases">
        <title>A new species of microsporidia sheds light on the evolution of extreme parasitism.</title>
        <authorList>
            <person name="Haag K.L."/>
            <person name="James T.Y."/>
            <person name="Larsson R."/>
            <person name="Schaer T.M."/>
            <person name="Refardt D."/>
            <person name="Pombert J.-F."/>
            <person name="Ebert D."/>
        </authorList>
    </citation>
    <scope>NUCLEOTIDE SEQUENCE [LARGE SCALE GENOMIC DNA]</scope>
    <source>
        <strain evidence="1 2">UGP3</strain>
        <tissue evidence="1">Spores</tissue>
    </source>
</reference>
<accession>A0A098VQJ3</accession>
<name>A0A098VQJ3_9MICR</name>